<dbReference type="AlphaFoldDB" id="A0A7W8MGC1"/>
<evidence type="ECO:0000313" key="8">
    <source>
        <dbReference type="Proteomes" id="UP000566663"/>
    </source>
</evidence>
<keyword evidence="7" id="KW-0675">Receptor</keyword>
<dbReference type="Proteomes" id="UP000566663">
    <property type="component" value="Unassembled WGS sequence"/>
</dbReference>
<dbReference type="EMBL" id="JACHFZ010000003">
    <property type="protein sequence ID" value="MBB5292078.1"/>
    <property type="molecule type" value="Genomic_DNA"/>
</dbReference>
<comment type="subcellular location">
    <subcellularLocation>
        <location evidence="1 4">Cell outer membrane</location>
    </subcellularLocation>
</comment>
<name>A0A7W8MGC1_9CAUL</name>
<evidence type="ECO:0000256" key="3">
    <source>
        <dbReference type="ARBA" id="ARBA00023237"/>
    </source>
</evidence>
<keyword evidence="2 4" id="KW-0472">Membrane</keyword>
<dbReference type="PANTHER" id="PTHR40980">
    <property type="entry name" value="PLUG DOMAIN-CONTAINING PROTEIN"/>
    <property type="match status" value="1"/>
</dbReference>
<feature type="domain" description="TonB-dependent receptor plug" evidence="6">
    <location>
        <begin position="73"/>
        <end position="176"/>
    </location>
</feature>
<dbReference type="Gene3D" id="2.40.170.20">
    <property type="entry name" value="TonB-dependent receptor, beta-barrel domain"/>
    <property type="match status" value="1"/>
</dbReference>
<organism evidence="7 8">
    <name type="scientific">Brevundimonas basaltis</name>
    <dbReference type="NCBI Taxonomy" id="472166"/>
    <lineage>
        <taxon>Bacteria</taxon>
        <taxon>Pseudomonadati</taxon>
        <taxon>Pseudomonadota</taxon>
        <taxon>Alphaproteobacteria</taxon>
        <taxon>Caulobacterales</taxon>
        <taxon>Caulobacteraceae</taxon>
        <taxon>Brevundimonas</taxon>
    </lineage>
</organism>
<dbReference type="InterPro" id="IPR036942">
    <property type="entry name" value="Beta-barrel_TonB_sf"/>
</dbReference>
<dbReference type="InterPro" id="IPR000531">
    <property type="entry name" value="Beta-barrel_TonB"/>
</dbReference>
<keyword evidence="8" id="KW-1185">Reference proteome</keyword>
<dbReference type="NCBIfam" id="TIGR01782">
    <property type="entry name" value="TonB-Xanth-Caul"/>
    <property type="match status" value="1"/>
</dbReference>
<dbReference type="InterPro" id="IPR037066">
    <property type="entry name" value="Plug_dom_sf"/>
</dbReference>
<keyword evidence="3" id="KW-0998">Cell outer membrane</keyword>
<protein>
    <submittedName>
        <fullName evidence="7">TonB-dependent receptor</fullName>
    </submittedName>
</protein>
<keyword evidence="4" id="KW-0798">TonB box</keyword>
<evidence type="ECO:0000256" key="4">
    <source>
        <dbReference type="RuleBase" id="RU003357"/>
    </source>
</evidence>
<dbReference type="GO" id="GO:0009279">
    <property type="term" value="C:cell outer membrane"/>
    <property type="evidence" value="ECO:0007669"/>
    <property type="project" value="UniProtKB-SubCell"/>
</dbReference>
<evidence type="ECO:0000256" key="2">
    <source>
        <dbReference type="ARBA" id="ARBA00023136"/>
    </source>
</evidence>
<dbReference type="PANTHER" id="PTHR40980:SF4">
    <property type="entry name" value="TONB-DEPENDENT RECEPTOR-LIKE BETA-BARREL DOMAIN-CONTAINING PROTEIN"/>
    <property type="match status" value="1"/>
</dbReference>
<comment type="similarity">
    <text evidence="4">Belongs to the TonB-dependent receptor family.</text>
</comment>
<gene>
    <name evidence="7" type="ORF">HNQ67_001598</name>
</gene>
<comment type="caution">
    <text evidence="7">The sequence shown here is derived from an EMBL/GenBank/DDBJ whole genome shotgun (WGS) entry which is preliminary data.</text>
</comment>
<dbReference type="InterPro" id="IPR012910">
    <property type="entry name" value="Plug_dom"/>
</dbReference>
<accession>A0A7W8MGC1</accession>
<sequence>MWHLEAPSRGRFLRPGLRAVLLGGIALPAMFAAPAVWAQDPPPAAQDPGEPSQVEEVVVTGIRASIQSSIDRKREETVVADVLSADDIGDLPALSIGEAIETITGASTHREKGGASEIAIRGLGPYLGSATFNGREATNGSGDRSVNFNQFPSELINTVAIYKTQRADFVEGGVSGIINMETIQPLDFGRRRIQLEGRALYSAYDSRLNDPAGPGWRGTASYVDQFDLGGAGRLGVSLGIQSLKSTNPEELFTSSSTWVACNGTQTVSATSNCSQVTPAQVAAGTPYYLTAGSRTYRQFVENDQRDAIFGALQWQPTDTLEISVDYQNSRRTYTEERNDLNFSETMRGANNRVVTEDGVLLAYTGNTTIESTPTYRIRDEQYEGGGVRVEWQPSDRLTLSTDLSYSSTYRSEMDRQVRMRSGIRDINGAVVPGVIATNAAQTGGQRVNYTFDARNGILPTITVNPLFDLNRWENFSAAARARRDELIRENEIKAIRVDGGYEMDGVLTAIRAGVRFSELTYADLDDRVETNVTNTAVIRDANVACRREFGQEDFLANATGTTITSWATFDARCLFEAITGVPDTGLNPDTRAIGNRDVTEQTSAAYVLGEFDTMLFGAPVTGNVGLRYVKTDVTSIGLRGDFDVVANPDSTIRLVPTGDFETVTIEADSEAWLPSLNANFEVRDDMQLRVGLFRAMSRPDPSSLGAGRTLNLEPGTSFANVEDAIASITANGNPRAEPLLSWNADVSLEWYPNPDSILSLALYRKIFNGGFIPTVIDETYVIDGQSVTVPVIQDATTDEDSKLIGFELTAAHRFSNLPAPFDGLGFKASYNYADSDFRTEDLRLGERVDPLTGVVTPGIVKPAGLFGLSSQVFSGSLYWEVGPFEVQSIYKYRTQYYQKFTGSAAQNRYIRDTGVWDLRATYRVNRNLSFMFEGSNLNDEPRLHDMPVPGSLREYNTYGPRYYLGARYRF</sequence>
<proteinExistence type="inferred from homology"/>
<dbReference type="SUPFAM" id="SSF56935">
    <property type="entry name" value="Porins"/>
    <property type="match status" value="1"/>
</dbReference>
<reference evidence="7 8" key="1">
    <citation type="submission" date="2020-08" db="EMBL/GenBank/DDBJ databases">
        <title>Genomic Encyclopedia of Type Strains, Phase IV (KMG-IV): sequencing the most valuable type-strain genomes for metagenomic binning, comparative biology and taxonomic classification.</title>
        <authorList>
            <person name="Goeker M."/>
        </authorList>
    </citation>
    <scope>NUCLEOTIDE SEQUENCE [LARGE SCALE GENOMIC DNA]</scope>
    <source>
        <strain evidence="7 8">DSM 25335</strain>
    </source>
</reference>
<dbReference type="RefSeq" id="WP_221247805.1">
    <property type="nucleotide sequence ID" value="NZ_BAAAFF010000002.1"/>
</dbReference>
<evidence type="ECO:0000259" key="6">
    <source>
        <dbReference type="Pfam" id="PF07715"/>
    </source>
</evidence>
<feature type="domain" description="TonB-dependent receptor-like beta-barrel" evidence="5">
    <location>
        <begin position="450"/>
        <end position="937"/>
    </location>
</feature>
<dbReference type="Pfam" id="PF00593">
    <property type="entry name" value="TonB_dep_Rec_b-barrel"/>
    <property type="match status" value="1"/>
</dbReference>
<dbReference type="Gene3D" id="2.170.130.10">
    <property type="entry name" value="TonB-dependent receptor, plug domain"/>
    <property type="match status" value="1"/>
</dbReference>
<evidence type="ECO:0000256" key="1">
    <source>
        <dbReference type="ARBA" id="ARBA00004442"/>
    </source>
</evidence>
<dbReference type="InterPro" id="IPR010104">
    <property type="entry name" value="TonB_rcpt_bac"/>
</dbReference>
<evidence type="ECO:0000259" key="5">
    <source>
        <dbReference type="Pfam" id="PF00593"/>
    </source>
</evidence>
<dbReference type="Pfam" id="PF07715">
    <property type="entry name" value="Plug"/>
    <property type="match status" value="1"/>
</dbReference>
<evidence type="ECO:0000313" key="7">
    <source>
        <dbReference type="EMBL" id="MBB5292078.1"/>
    </source>
</evidence>